<proteinExistence type="predicted"/>
<reference evidence="1 2" key="1">
    <citation type="submission" date="2018-05" db="EMBL/GenBank/DDBJ databases">
        <title>Complete genome sequence of the Type Strain of Streptomyces spongiicola HNM0071, the producer of staurosporine.</title>
        <authorList>
            <person name="Zhou S."/>
            <person name="Huang X."/>
        </authorList>
    </citation>
    <scope>NUCLEOTIDE SEQUENCE [LARGE SCALE GENOMIC DNA]</scope>
    <source>
        <strain evidence="1 2">HNM0071</strain>
    </source>
</reference>
<evidence type="ECO:0000313" key="2">
    <source>
        <dbReference type="Proteomes" id="UP000245051"/>
    </source>
</evidence>
<keyword evidence="1" id="KW-0238">DNA-binding</keyword>
<dbReference type="RefSeq" id="WP_109294980.1">
    <property type="nucleotide sequence ID" value="NZ_CP029254.1"/>
</dbReference>
<accession>A0ABN5KP99</accession>
<dbReference type="GO" id="GO:0003677">
    <property type="term" value="F:DNA binding"/>
    <property type="evidence" value="ECO:0007669"/>
    <property type="project" value="UniProtKB-KW"/>
</dbReference>
<dbReference type="EMBL" id="CP029254">
    <property type="protein sequence ID" value="AWK10029.1"/>
    <property type="molecule type" value="Genomic_DNA"/>
</dbReference>
<protein>
    <submittedName>
        <fullName evidence="1">DNA-binding protein</fullName>
    </submittedName>
</protein>
<evidence type="ECO:0000313" key="1">
    <source>
        <dbReference type="EMBL" id="AWK10029.1"/>
    </source>
</evidence>
<gene>
    <name evidence="1" type="ORF">DDQ41_15260</name>
</gene>
<keyword evidence="2" id="KW-1185">Reference proteome</keyword>
<dbReference type="Proteomes" id="UP000245051">
    <property type="component" value="Chromosome"/>
</dbReference>
<name>A0ABN5KP99_9ACTN</name>
<organism evidence="1 2">
    <name type="scientific">Streptomyces spongiicola</name>
    <dbReference type="NCBI Taxonomy" id="1690221"/>
    <lineage>
        <taxon>Bacteria</taxon>
        <taxon>Bacillati</taxon>
        <taxon>Actinomycetota</taxon>
        <taxon>Actinomycetes</taxon>
        <taxon>Kitasatosporales</taxon>
        <taxon>Streptomycetaceae</taxon>
        <taxon>Streptomyces</taxon>
    </lineage>
</organism>
<sequence length="122" mass="13271">MTVHWSREAIEALGPTTDVPTAAAIVGVDADIVYAMIRRGEWTMTRVLRLGRRIKIPTRDLIAYLYVPEAATAPIPVVPTACHHAASPQVTASEPHHSCGCILAPAEVIQLRRTTTTALTHR</sequence>